<accession>A0A401TU35</accession>
<sequence>YNAYRTSSFPQFRTQYIRRRSQLLRENAKGGFDPLLRRQYLKLRSQLLAQRYGPLSEQSSFRAYSNSIRSSRTTLDRMEVTDPWEGGGSGLGELTVSWECPTPSAMPAPPSPRLSATLPARGSGGWHLASLSQRSHRNS</sequence>
<proteinExistence type="predicted"/>
<dbReference type="Proteomes" id="UP000287033">
    <property type="component" value="Unassembled WGS sequence"/>
</dbReference>
<dbReference type="OrthoDB" id="1932312at2759"/>
<feature type="region of interest" description="Disordered" evidence="1">
    <location>
        <begin position="76"/>
        <end position="139"/>
    </location>
</feature>
<dbReference type="AlphaFoldDB" id="A0A401TU35"/>
<feature type="non-terminal residue" evidence="2">
    <location>
        <position position="1"/>
    </location>
</feature>
<reference evidence="2 3" key="1">
    <citation type="journal article" date="2018" name="Nat. Ecol. Evol.">
        <title>Shark genomes provide insights into elasmobranch evolution and the origin of vertebrates.</title>
        <authorList>
            <person name="Hara Y"/>
            <person name="Yamaguchi K"/>
            <person name="Onimaru K"/>
            <person name="Kadota M"/>
            <person name="Koyanagi M"/>
            <person name="Keeley SD"/>
            <person name="Tatsumi K"/>
            <person name="Tanaka K"/>
            <person name="Motone F"/>
            <person name="Kageyama Y"/>
            <person name="Nozu R"/>
            <person name="Adachi N"/>
            <person name="Nishimura O"/>
            <person name="Nakagawa R"/>
            <person name="Tanegashima C"/>
            <person name="Kiyatake I"/>
            <person name="Matsumoto R"/>
            <person name="Murakumo K"/>
            <person name="Nishida K"/>
            <person name="Terakita A"/>
            <person name="Kuratani S"/>
            <person name="Sato K"/>
            <person name="Hyodo S Kuraku.S."/>
        </authorList>
    </citation>
    <scope>NUCLEOTIDE SEQUENCE [LARGE SCALE GENOMIC DNA]</scope>
</reference>
<protein>
    <submittedName>
        <fullName evidence="2">Uncharacterized protein</fullName>
    </submittedName>
</protein>
<name>A0A401TU35_CHIPU</name>
<evidence type="ECO:0000313" key="3">
    <source>
        <dbReference type="Proteomes" id="UP000287033"/>
    </source>
</evidence>
<organism evidence="2 3">
    <name type="scientific">Chiloscyllium punctatum</name>
    <name type="common">Brownbanded bambooshark</name>
    <name type="synonym">Hemiscyllium punctatum</name>
    <dbReference type="NCBI Taxonomy" id="137246"/>
    <lineage>
        <taxon>Eukaryota</taxon>
        <taxon>Metazoa</taxon>
        <taxon>Chordata</taxon>
        <taxon>Craniata</taxon>
        <taxon>Vertebrata</taxon>
        <taxon>Chondrichthyes</taxon>
        <taxon>Elasmobranchii</taxon>
        <taxon>Galeomorphii</taxon>
        <taxon>Galeoidea</taxon>
        <taxon>Orectolobiformes</taxon>
        <taxon>Hemiscylliidae</taxon>
        <taxon>Chiloscyllium</taxon>
    </lineage>
</organism>
<dbReference type="EMBL" id="BEZZ01174828">
    <property type="protein sequence ID" value="GCC46128.1"/>
    <property type="molecule type" value="Genomic_DNA"/>
</dbReference>
<evidence type="ECO:0000313" key="2">
    <source>
        <dbReference type="EMBL" id="GCC46128.1"/>
    </source>
</evidence>
<keyword evidence="3" id="KW-1185">Reference proteome</keyword>
<evidence type="ECO:0000256" key="1">
    <source>
        <dbReference type="SAM" id="MobiDB-lite"/>
    </source>
</evidence>
<gene>
    <name evidence="2" type="ORF">chiPu_0030109</name>
</gene>
<dbReference type="STRING" id="137246.A0A401TU35"/>
<comment type="caution">
    <text evidence="2">The sequence shown here is derived from an EMBL/GenBank/DDBJ whole genome shotgun (WGS) entry which is preliminary data.</text>
</comment>